<proteinExistence type="inferred from homology"/>
<evidence type="ECO:0000256" key="5">
    <source>
        <dbReference type="ARBA" id="ARBA00056850"/>
    </source>
</evidence>
<dbReference type="EMBL" id="PDUG01000003">
    <property type="protein sequence ID" value="PIC40464.1"/>
    <property type="molecule type" value="Genomic_DNA"/>
</dbReference>
<keyword evidence="4" id="KW-0804">Transcription</keyword>
<evidence type="ECO:0000256" key="1">
    <source>
        <dbReference type="ARBA" id="ARBA00008638"/>
    </source>
</evidence>
<dbReference type="InterPro" id="IPR043198">
    <property type="entry name" value="Cyclin/Ssn8"/>
</dbReference>
<reference evidence="9" key="1">
    <citation type="submission" date="2017-10" db="EMBL/GenBank/DDBJ databases">
        <title>Rapid genome shrinkage in a self-fertile nematode reveals novel sperm competition proteins.</title>
        <authorList>
            <person name="Yin D."/>
            <person name="Schwarz E.M."/>
            <person name="Thomas C.G."/>
            <person name="Felde R.L."/>
            <person name="Korf I.F."/>
            <person name="Cutter A.D."/>
            <person name="Schartner C.M."/>
            <person name="Ralston E.J."/>
            <person name="Meyer B.J."/>
            <person name="Haag E.S."/>
        </authorList>
    </citation>
    <scope>NUCLEOTIDE SEQUENCE [LARGE SCALE GENOMIC DNA]</scope>
    <source>
        <strain evidence="9">JU1422</strain>
    </source>
</reference>
<gene>
    <name evidence="8" type="primary">Cni-cit-1.1</name>
    <name evidence="8" type="synonym">Cnig_chr_III.g11797</name>
    <name evidence="8" type="ORF">B9Z55_011797</name>
</gene>
<evidence type="ECO:0000256" key="6">
    <source>
        <dbReference type="SAM" id="MobiDB-lite"/>
    </source>
</evidence>
<protein>
    <recommendedName>
        <fullName evidence="7">Cyclin N-terminal domain-containing protein</fullName>
    </recommendedName>
</protein>
<sequence length="543" mass="61652">MTVSTGEERGNKQNVTNNIMRSKAIAEQTNKKKMTKHEQWKKVKKTKKDIFSELNSNAMSKKGAGSPVHKPAPSKWLFTDEEMKNTANQKEGMSREEELTYRQLASAFIQEMIDGLNNVKDPKMRITHTGICVAHTHMHRFYYWHSFRKYDYRDVGAACVFLAGKSHECPRKLSHVVGVWRDRKDRKQLTTETARNEAAQIIVLLESMILQTIAFDLNIHLPHMYVLKIMEKVEKGKYAEDQYGRLTSSAFYFATDVIAVTDWSLRYSASSMSIAIVSLMSAYSGLRTEKLFANYISTSGEPWYTQFDDTMNEDKLREMETDFMQTYSKVAQFHHASKFNFRENRPPPNSLDNPDVRKIERTRDARSHSPMVHPADSTVSSTNGRPRGYVPKDELTVERSEKRARIDPLSNNFVTSTSTSSNATSNGKLVPPIPATMNFPPPPLVTSSEYSNHQLVKNGNYHSNGNHRKAMIEMPTSTESPIYGNSNVRISSSRQNHPPSSFSVRAFDVDPMITPPGFPTATVIQNGNHSDMDLDELEDGEVE</sequence>
<feature type="compositionally biased region" description="Basic and acidic residues" evidence="6">
    <location>
        <begin position="1"/>
        <end position="11"/>
    </location>
</feature>
<evidence type="ECO:0000256" key="2">
    <source>
        <dbReference type="ARBA" id="ARBA00023015"/>
    </source>
</evidence>
<dbReference type="AlphaFoldDB" id="A0A2G5ULP8"/>
<keyword evidence="3" id="KW-0195">Cyclin</keyword>
<organism evidence="8 9">
    <name type="scientific">Caenorhabditis nigoni</name>
    <dbReference type="NCBI Taxonomy" id="1611254"/>
    <lineage>
        <taxon>Eukaryota</taxon>
        <taxon>Metazoa</taxon>
        <taxon>Ecdysozoa</taxon>
        <taxon>Nematoda</taxon>
        <taxon>Chromadorea</taxon>
        <taxon>Rhabditida</taxon>
        <taxon>Rhabditina</taxon>
        <taxon>Rhabditomorpha</taxon>
        <taxon>Rhabditoidea</taxon>
        <taxon>Rhabditidae</taxon>
        <taxon>Peloderinae</taxon>
        <taxon>Caenorhabditis</taxon>
    </lineage>
</organism>
<dbReference type="InterPro" id="IPR036915">
    <property type="entry name" value="Cyclin-like_sf"/>
</dbReference>
<dbReference type="GO" id="GO:0016538">
    <property type="term" value="F:cyclin-dependent protein serine/threonine kinase regulator activity"/>
    <property type="evidence" value="ECO:0007669"/>
    <property type="project" value="InterPro"/>
</dbReference>
<dbReference type="GO" id="GO:0006357">
    <property type="term" value="P:regulation of transcription by RNA polymerase II"/>
    <property type="evidence" value="ECO:0007669"/>
    <property type="project" value="InterPro"/>
</dbReference>
<evidence type="ECO:0000256" key="4">
    <source>
        <dbReference type="ARBA" id="ARBA00023163"/>
    </source>
</evidence>
<dbReference type="Proteomes" id="UP000230233">
    <property type="component" value="Chromosome III"/>
</dbReference>
<evidence type="ECO:0000256" key="3">
    <source>
        <dbReference type="ARBA" id="ARBA00023127"/>
    </source>
</evidence>
<feature type="region of interest" description="Disordered" evidence="6">
    <location>
        <begin position="520"/>
        <end position="543"/>
    </location>
</feature>
<name>A0A2G5ULP8_9PELO</name>
<comment type="function">
    <text evidence="5">Regulatory subunit of the cyclin-dependent kinase pair (CDK9/cyclin T) complex, also called positive transcription elongation factor B (P-TEFb), which is proposed to facilitate the transition from abortive to production elongation by phosphorylating the CTD (carboxy-terminal domain) of the large subunit of RNA polymerase II (RNAP II).</text>
</comment>
<dbReference type="OrthoDB" id="25002at2759"/>
<evidence type="ECO:0000313" key="8">
    <source>
        <dbReference type="EMBL" id="PIC40464.1"/>
    </source>
</evidence>
<feature type="region of interest" description="Disordered" evidence="6">
    <location>
        <begin position="362"/>
        <end position="390"/>
    </location>
</feature>
<dbReference type="FunFam" id="1.10.472.10:FF:000181">
    <property type="entry name" value="Protein CBR-CIT-1.1"/>
    <property type="match status" value="1"/>
</dbReference>
<feature type="compositionally biased region" description="Acidic residues" evidence="6">
    <location>
        <begin position="533"/>
        <end position="543"/>
    </location>
</feature>
<accession>A0A2G5ULP8</accession>
<dbReference type="PANTHER" id="PTHR10026">
    <property type="entry name" value="CYCLIN"/>
    <property type="match status" value="1"/>
</dbReference>
<dbReference type="STRING" id="1611254.A0A2G5ULP8"/>
<evidence type="ECO:0000313" key="9">
    <source>
        <dbReference type="Proteomes" id="UP000230233"/>
    </source>
</evidence>
<feature type="region of interest" description="Disordered" evidence="6">
    <location>
        <begin position="1"/>
        <end position="47"/>
    </location>
</feature>
<feature type="domain" description="Cyclin N-terminal" evidence="7">
    <location>
        <begin position="86"/>
        <end position="218"/>
    </location>
</feature>
<dbReference type="Pfam" id="PF21797">
    <property type="entry name" value="CycT2-like_C"/>
    <property type="match status" value="1"/>
</dbReference>
<dbReference type="InterPro" id="IPR006671">
    <property type="entry name" value="Cyclin_N"/>
</dbReference>
<dbReference type="Pfam" id="PF00134">
    <property type="entry name" value="Cyclin_N"/>
    <property type="match status" value="1"/>
</dbReference>
<keyword evidence="9" id="KW-1185">Reference proteome</keyword>
<dbReference type="Gene3D" id="1.10.472.10">
    <property type="entry name" value="Cyclin-like"/>
    <property type="match status" value="2"/>
</dbReference>
<comment type="caution">
    <text evidence="8">The sequence shown here is derived from an EMBL/GenBank/DDBJ whole genome shotgun (WGS) entry which is preliminary data.</text>
</comment>
<comment type="similarity">
    <text evidence="1">Belongs to the cyclin family. Cyclin C subfamily.</text>
</comment>
<evidence type="ECO:0000259" key="7">
    <source>
        <dbReference type="Pfam" id="PF00134"/>
    </source>
</evidence>
<dbReference type="SUPFAM" id="SSF47954">
    <property type="entry name" value="Cyclin-like"/>
    <property type="match status" value="2"/>
</dbReference>
<keyword evidence="2" id="KW-0805">Transcription regulation</keyword>